<dbReference type="RefSeq" id="WP_104431236.1">
    <property type="nucleotide sequence ID" value="NZ_PTJD01000001.1"/>
</dbReference>
<feature type="region of interest" description="Disordered" evidence="1">
    <location>
        <begin position="1"/>
        <end position="24"/>
    </location>
</feature>
<keyword evidence="3" id="KW-0456">Lyase</keyword>
<accession>A0A2S6IVR3</accession>
<reference evidence="3 4" key="1">
    <citation type="submission" date="2018-02" db="EMBL/GenBank/DDBJ databases">
        <title>Genomic Encyclopedia of Archaeal and Bacterial Type Strains, Phase II (KMG-II): from individual species to whole genera.</title>
        <authorList>
            <person name="Goeker M."/>
        </authorList>
    </citation>
    <scope>NUCLEOTIDE SEQUENCE [LARGE SCALE GENOMIC DNA]</scope>
    <source>
        <strain evidence="3 4">DSM 22857</strain>
    </source>
</reference>
<comment type="caution">
    <text evidence="3">The sequence shown here is derived from an EMBL/GenBank/DDBJ whole genome shotgun (WGS) entry which is preliminary data.</text>
</comment>
<dbReference type="Gene3D" id="3.40.640.10">
    <property type="entry name" value="Type I PLP-dependent aspartate aminotransferase-like (Major domain)"/>
    <property type="match status" value="1"/>
</dbReference>
<feature type="compositionally biased region" description="Gly residues" evidence="1">
    <location>
        <begin position="12"/>
        <end position="22"/>
    </location>
</feature>
<name>A0A2S6IVR3_9ACTN</name>
<evidence type="ECO:0000313" key="3">
    <source>
        <dbReference type="EMBL" id="PPK98449.1"/>
    </source>
</evidence>
<evidence type="ECO:0000256" key="1">
    <source>
        <dbReference type="SAM" id="MobiDB-lite"/>
    </source>
</evidence>
<dbReference type="InterPro" id="IPR015422">
    <property type="entry name" value="PyrdxlP-dep_Trfase_small"/>
</dbReference>
<keyword evidence="4" id="KW-1185">Reference proteome</keyword>
<dbReference type="InterPro" id="IPR000192">
    <property type="entry name" value="Aminotrans_V_dom"/>
</dbReference>
<dbReference type="InterPro" id="IPR015421">
    <property type="entry name" value="PyrdxlP-dep_Trfase_major"/>
</dbReference>
<dbReference type="EMBL" id="PTJD01000001">
    <property type="protein sequence ID" value="PPK98449.1"/>
    <property type="molecule type" value="Genomic_DNA"/>
</dbReference>
<evidence type="ECO:0000313" key="4">
    <source>
        <dbReference type="Proteomes" id="UP000239485"/>
    </source>
</evidence>
<gene>
    <name evidence="3" type="ORF">CLV92_101144</name>
</gene>
<dbReference type="SUPFAM" id="SSF53383">
    <property type="entry name" value="PLP-dependent transferases"/>
    <property type="match status" value="1"/>
</dbReference>
<dbReference type="GO" id="GO:0016829">
    <property type="term" value="F:lyase activity"/>
    <property type="evidence" value="ECO:0007669"/>
    <property type="project" value="UniProtKB-KW"/>
</dbReference>
<dbReference type="AlphaFoldDB" id="A0A2S6IVR3"/>
<sequence length="384" mass="39485">MGDDGTQSRGPVGNGGADGAGGADRLAAAQAEFRPETTYLDSATAGLPPARALRALAQAQERWAAGRVDARGYDVPVEAARAGYAGLVGVRPADVAVGSQVSAFVGVVAASLPDGCEVVVAEGDFTSVLFPFHAQAGRGVRVREVPLEELPQAAADGAELVACSAVQSADGRVADLDALAAGADASGCRVLLDTTQATGWLPVEAARFAYTVGGGYKWLLAPRGTCFATVHPDEVERLVPQAAGWYAGADRWSSIYGGPLRLAESARRFDVSPAWHSWVGQAASLELLTEVGTATLHAHALGLADRARAGLGLPPGNSAILSLDVPPEALEELAGAGVVGSVRAGRLRVSFHVHNTAADVDRLLGCLEPHARAGRVSTRKLSPR</sequence>
<feature type="domain" description="Aminotransferase class V" evidence="2">
    <location>
        <begin position="39"/>
        <end position="312"/>
    </location>
</feature>
<dbReference type="PANTHER" id="PTHR43586">
    <property type="entry name" value="CYSTEINE DESULFURASE"/>
    <property type="match status" value="1"/>
</dbReference>
<dbReference type="OrthoDB" id="250246at2"/>
<dbReference type="Proteomes" id="UP000239485">
    <property type="component" value="Unassembled WGS sequence"/>
</dbReference>
<evidence type="ECO:0000259" key="2">
    <source>
        <dbReference type="Pfam" id="PF00266"/>
    </source>
</evidence>
<dbReference type="Gene3D" id="3.90.1150.10">
    <property type="entry name" value="Aspartate Aminotransferase, domain 1"/>
    <property type="match status" value="1"/>
</dbReference>
<dbReference type="Pfam" id="PF00266">
    <property type="entry name" value="Aminotran_5"/>
    <property type="match status" value="1"/>
</dbReference>
<organism evidence="3 4">
    <name type="scientific">Kineococcus xinjiangensis</name>
    <dbReference type="NCBI Taxonomy" id="512762"/>
    <lineage>
        <taxon>Bacteria</taxon>
        <taxon>Bacillati</taxon>
        <taxon>Actinomycetota</taxon>
        <taxon>Actinomycetes</taxon>
        <taxon>Kineosporiales</taxon>
        <taxon>Kineosporiaceae</taxon>
        <taxon>Kineococcus</taxon>
    </lineage>
</organism>
<proteinExistence type="predicted"/>
<protein>
    <submittedName>
        <fullName evidence="3">Selenocysteine lyase/cysteine desulfurase</fullName>
    </submittedName>
</protein>
<dbReference type="InterPro" id="IPR015424">
    <property type="entry name" value="PyrdxlP-dep_Trfase"/>
</dbReference>
<dbReference type="PANTHER" id="PTHR43586:SF21">
    <property type="entry name" value="PYRIDOXAL PHOSPHATE (PLP)-DEPENDENT ASPARTATE AMINOTRANSFERASE SUPERFAMILY"/>
    <property type="match status" value="1"/>
</dbReference>